<accession>A0A8T0GSU7</accession>
<dbReference type="EMBL" id="CM026430">
    <property type="protein sequence ID" value="KAG0562003.1"/>
    <property type="molecule type" value="Genomic_DNA"/>
</dbReference>
<organism evidence="1 2">
    <name type="scientific">Ceratodon purpureus</name>
    <name type="common">Fire moss</name>
    <name type="synonym">Dicranum purpureum</name>
    <dbReference type="NCBI Taxonomy" id="3225"/>
    <lineage>
        <taxon>Eukaryota</taxon>
        <taxon>Viridiplantae</taxon>
        <taxon>Streptophyta</taxon>
        <taxon>Embryophyta</taxon>
        <taxon>Bryophyta</taxon>
        <taxon>Bryophytina</taxon>
        <taxon>Bryopsida</taxon>
        <taxon>Dicranidae</taxon>
        <taxon>Pseudoditrichales</taxon>
        <taxon>Ditrichaceae</taxon>
        <taxon>Ceratodon</taxon>
    </lineage>
</organism>
<gene>
    <name evidence="1" type="ORF">KC19_9G109500</name>
</gene>
<sequence length="101" mass="11192">MVSDIQVLPPNPQDPCFEDSLTDMRAPVVVTNILHPNESCLAGHQHPNQEPLQLQPTALFVRGHSERDHIRYVVRELAVPSAYPRSTATVTGNAVWTVTDP</sequence>
<dbReference type="AlphaFoldDB" id="A0A8T0GSU7"/>
<proteinExistence type="predicted"/>
<dbReference type="Proteomes" id="UP000822688">
    <property type="component" value="Chromosome 9"/>
</dbReference>
<keyword evidence="2" id="KW-1185">Reference proteome</keyword>
<name>A0A8T0GSU7_CERPU</name>
<comment type="caution">
    <text evidence="1">The sequence shown here is derived from an EMBL/GenBank/DDBJ whole genome shotgun (WGS) entry which is preliminary data.</text>
</comment>
<evidence type="ECO:0000313" key="2">
    <source>
        <dbReference type="Proteomes" id="UP000822688"/>
    </source>
</evidence>
<protein>
    <submittedName>
        <fullName evidence="1">Uncharacterized protein</fullName>
    </submittedName>
</protein>
<evidence type="ECO:0000313" key="1">
    <source>
        <dbReference type="EMBL" id="KAG0562003.1"/>
    </source>
</evidence>
<reference evidence="1" key="1">
    <citation type="submission" date="2020-06" db="EMBL/GenBank/DDBJ databases">
        <title>WGS assembly of Ceratodon purpureus strain R40.</title>
        <authorList>
            <person name="Carey S.B."/>
            <person name="Jenkins J."/>
            <person name="Shu S."/>
            <person name="Lovell J.T."/>
            <person name="Sreedasyam A."/>
            <person name="Maumus F."/>
            <person name="Tiley G.P."/>
            <person name="Fernandez-Pozo N."/>
            <person name="Barry K."/>
            <person name="Chen C."/>
            <person name="Wang M."/>
            <person name="Lipzen A."/>
            <person name="Daum C."/>
            <person name="Saski C.A."/>
            <person name="Payton A.C."/>
            <person name="Mcbreen J.C."/>
            <person name="Conrad R.E."/>
            <person name="Kollar L.M."/>
            <person name="Olsson S."/>
            <person name="Huttunen S."/>
            <person name="Landis J.B."/>
            <person name="Wickett N.J."/>
            <person name="Johnson M.G."/>
            <person name="Rensing S.A."/>
            <person name="Grimwood J."/>
            <person name="Schmutz J."/>
            <person name="Mcdaniel S.F."/>
        </authorList>
    </citation>
    <scope>NUCLEOTIDE SEQUENCE</scope>
    <source>
        <strain evidence="1">R40</strain>
    </source>
</reference>